<dbReference type="InterPro" id="IPR015947">
    <property type="entry name" value="PUA-like_sf"/>
</dbReference>
<dbReference type="EC" id="5.4.99.25" evidence="5"/>
<dbReference type="CDD" id="cd21152">
    <property type="entry name" value="PUA_TruB_bacterial"/>
    <property type="match status" value="1"/>
</dbReference>
<keyword evidence="3 5" id="KW-0819">tRNA processing</keyword>
<evidence type="ECO:0000256" key="2">
    <source>
        <dbReference type="ARBA" id="ARBA00005642"/>
    </source>
</evidence>
<dbReference type="Gene3D" id="3.30.2350.10">
    <property type="entry name" value="Pseudouridine synthase"/>
    <property type="match status" value="1"/>
</dbReference>
<dbReference type="InterPro" id="IPR032819">
    <property type="entry name" value="TruB_C"/>
</dbReference>
<dbReference type="InterPro" id="IPR002501">
    <property type="entry name" value="PsdUridine_synth_N"/>
</dbReference>
<dbReference type="NCBIfam" id="TIGR00431">
    <property type="entry name" value="TruB"/>
    <property type="match status" value="1"/>
</dbReference>
<dbReference type="InterPro" id="IPR036974">
    <property type="entry name" value="PUA_sf"/>
</dbReference>
<feature type="domain" description="tRNA pseudouridylate synthase B C-terminal" evidence="8">
    <location>
        <begin position="181"/>
        <end position="238"/>
    </location>
</feature>
<comment type="function">
    <text evidence="5">Responsible for synthesis of pseudouridine from uracil-55 in the psi GC loop of transfer RNAs.</text>
</comment>
<evidence type="ECO:0000259" key="8">
    <source>
        <dbReference type="Pfam" id="PF16198"/>
    </source>
</evidence>
<dbReference type="InterPro" id="IPR015240">
    <property type="entry name" value="tRNA_sdUridine_synth_fam1_C"/>
</dbReference>
<accession>A0ABU1GYB5</accession>
<evidence type="ECO:0000256" key="4">
    <source>
        <dbReference type="ARBA" id="ARBA00023235"/>
    </source>
</evidence>
<dbReference type="Pfam" id="PF16198">
    <property type="entry name" value="TruB_C_2"/>
    <property type="match status" value="1"/>
</dbReference>
<dbReference type="InterPro" id="IPR014780">
    <property type="entry name" value="tRNA_psdUridine_synth_TruB"/>
</dbReference>
<feature type="domain" description="tRNA pseudouridine synthase II TruB subfamily 1 C-terminal" evidence="7">
    <location>
        <begin position="242"/>
        <end position="298"/>
    </location>
</feature>
<evidence type="ECO:0000256" key="1">
    <source>
        <dbReference type="ARBA" id="ARBA00000385"/>
    </source>
</evidence>
<dbReference type="Pfam" id="PF01509">
    <property type="entry name" value="TruB_N"/>
    <property type="match status" value="1"/>
</dbReference>
<comment type="similarity">
    <text evidence="2 5">Belongs to the pseudouridine synthase TruB family. Type 1 subfamily.</text>
</comment>
<dbReference type="Pfam" id="PF09157">
    <property type="entry name" value="TruB-C_2"/>
    <property type="match status" value="1"/>
</dbReference>
<evidence type="ECO:0000313" key="9">
    <source>
        <dbReference type="EMBL" id="MDR5897035.1"/>
    </source>
</evidence>
<feature type="active site" description="Nucleophile" evidence="5">
    <location>
        <position position="47"/>
    </location>
</feature>
<dbReference type="Gene3D" id="2.30.130.10">
    <property type="entry name" value="PUA domain"/>
    <property type="match status" value="1"/>
</dbReference>
<protein>
    <recommendedName>
        <fullName evidence="5">tRNA pseudouridine synthase B</fullName>
        <ecNumber evidence="5">5.4.99.25</ecNumber>
    </recommendedName>
    <alternativeName>
        <fullName evidence="5">tRNA pseudouridine(55) synthase</fullName>
        <shortName evidence="5">Psi55 synthase</shortName>
    </alternativeName>
    <alternativeName>
        <fullName evidence="5">tRNA pseudouridylate synthase</fullName>
    </alternativeName>
    <alternativeName>
        <fullName evidence="5">tRNA-uridine isomerase</fullName>
    </alternativeName>
</protein>
<reference evidence="9 10" key="1">
    <citation type="submission" date="2023-04" db="EMBL/GenBank/DDBJ databases">
        <title>A long-awaited taxogenomic arrangement of the family Halomonadaceae.</title>
        <authorList>
            <person name="De La Haba R."/>
            <person name="Chuvochina M."/>
            <person name="Wittouck S."/>
            <person name="Arahal D.R."/>
            <person name="Sanchez-Porro C."/>
            <person name="Hugenholtz P."/>
            <person name="Ventosa A."/>
        </authorList>
    </citation>
    <scope>NUCLEOTIDE SEQUENCE [LARGE SCALE GENOMIC DNA]</scope>
    <source>
        <strain evidence="9 10">DSM 22428</strain>
    </source>
</reference>
<dbReference type="SUPFAM" id="SSF55120">
    <property type="entry name" value="Pseudouridine synthase"/>
    <property type="match status" value="1"/>
</dbReference>
<gene>
    <name evidence="5 9" type="primary">truB</name>
    <name evidence="9" type="ORF">QC825_13240</name>
</gene>
<keyword evidence="4 5" id="KW-0413">Isomerase</keyword>
<dbReference type="CDD" id="cd02573">
    <property type="entry name" value="PseudoU_synth_EcTruB"/>
    <property type="match status" value="1"/>
</dbReference>
<comment type="caution">
    <text evidence="9">The sequence shown here is derived from an EMBL/GenBank/DDBJ whole genome shotgun (WGS) entry which is preliminary data.</text>
</comment>
<sequence>MARRRKGRPISGVLLLDKPYGVSSNRALQKARGLFQAQKAGHTGTLDPMATGLLPVLFGEATKFSSLLLDADKRYQASLRLGQTTATGDAEGDILSERPVPELESSRLEHVLAQFTGDIEQIPPMYSALKHEGRPLYELAREGREIKRAPRAVSVYHIGLLETRESGFSIDVTCSKGTYIRTLAMDIGEALGCGAHLNALRRFKTGPFDAESMVTLEVLEHLSDDERQAHLLPIDALLTHLPSVEVDDESVARFRQGQALAYNETYPSQTLIRVYDRTRTLLGVALLNEGQLAPKRVINTVEDI</sequence>
<dbReference type="HAMAP" id="MF_01080">
    <property type="entry name" value="TruB_bact"/>
    <property type="match status" value="1"/>
</dbReference>
<dbReference type="GO" id="GO:0160148">
    <property type="term" value="F:tRNA pseudouridine(55) synthase activity"/>
    <property type="evidence" value="ECO:0007669"/>
    <property type="project" value="UniProtKB-EC"/>
</dbReference>
<proteinExistence type="inferred from homology"/>
<dbReference type="RefSeq" id="WP_251595203.1">
    <property type="nucleotide sequence ID" value="NZ_JAMLJI010000004.1"/>
</dbReference>
<evidence type="ECO:0000256" key="3">
    <source>
        <dbReference type="ARBA" id="ARBA00022694"/>
    </source>
</evidence>
<dbReference type="InterPro" id="IPR020103">
    <property type="entry name" value="PsdUridine_synth_cat_dom_sf"/>
</dbReference>
<comment type="catalytic activity">
    <reaction evidence="1 5">
        <text>uridine(55) in tRNA = pseudouridine(55) in tRNA</text>
        <dbReference type="Rhea" id="RHEA:42532"/>
        <dbReference type="Rhea" id="RHEA-COMP:10101"/>
        <dbReference type="Rhea" id="RHEA-COMP:10102"/>
        <dbReference type="ChEBI" id="CHEBI:65314"/>
        <dbReference type="ChEBI" id="CHEBI:65315"/>
        <dbReference type="EC" id="5.4.99.25"/>
    </reaction>
</comment>
<evidence type="ECO:0000256" key="5">
    <source>
        <dbReference type="HAMAP-Rule" id="MF_01080"/>
    </source>
</evidence>
<dbReference type="SUPFAM" id="SSF88697">
    <property type="entry name" value="PUA domain-like"/>
    <property type="match status" value="1"/>
</dbReference>
<dbReference type="Proteomes" id="UP001269375">
    <property type="component" value="Unassembled WGS sequence"/>
</dbReference>
<organism evidence="9 10">
    <name type="scientific">Larsenimonas suaedae</name>
    <dbReference type="NCBI Taxonomy" id="1851019"/>
    <lineage>
        <taxon>Bacteria</taxon>
        <taxon>Pseudomonadati</taxon>
        <taxon>Pseudomonadota</taxon>
        <taxon>Gammaproteobacteria</taxon>
        <taxon>Oceanospirillales</taxon>
        <taxon>Halomonadaceae</taxon>
        <taxon>Larsenimonas</taxon>
    </lineage>
</organism>
<name>A0ABU1GYB5_9GAMM</name>
<dbReference type="PANTHER" id="PTHR13767">
    <property type="entry name" value="TRNA-PSEUDOURIDINE SYNTHASE"/>
    <property type="match status" value="1"/>
</dbReference>
<dbReference type="EMBL" id="JARWAO010000008">
    <property type="protein sequence ID" value="MDR5897035.1"/>
    <property type="molecule type" value="Genomic_DNA"/>
</dbReference>
<evidence type="ECO:0000313" key="10">
    <source>
        <dbReference type="Proteomes" id="UP001269375"/>
    </source>
</evidence>
<evidence type="ECO:0000259" key="6">
    <source>
        <dbReference type="Pfam" id="PF01509"/>
    </source>
</evidence>
<feature type="domain" description="Pseudouridine synthase II N-terminal" evidence="6">
    <location>
        <begin position="32"/>
        <end position="180"/>
    </location>
</feature>
<keyword evidence="10" id="KW-1185">Reference proteome</keyword>
<evidence type="ECO:0000259" key="7">
    <source>
        <dbReference type="Pfam" id="PF09157"/>
    </source>
</evidence>
<dbReference type="PANTHER" id="PTHR13767:SF2">
    <property type="entry name" value="PSEUDOURIDYLATE SYNTHASE TRUB1"/>
    <property type="match status" value="1"/>
</dbReference>